<dbReference type="KEGG" id="sfd:USDA257_c40130"/>
<dbReference type="PRINTS" id="PR01020">
    <property type="entry name" value="LPSBIOSNTHSS"/>
</dbReference>
<evidence type="ECO:0000259" key="10">
    <source>
        <dbReference type="Pfam" id="PF01467"/>
    </source>
</evidence>
<organism evidence="11 12">
    <name type="scientific">Sinorhizobium fredii (strain USDA 257)</name>
    <dbReference type="NCBI Taxonomy" id="1185652"/>
    <lineage>
        <taxon>Bacteria</taxon>
        <taxon>Pseudomonadati</taxon>
        <taxon>Pseudomonadota</taxon>
        <taxon>Alphaproteobacteria</taxon>
        <taxon>Hyphomicrobiales</taxon>
        <taxon>Rhizobiaceae</taxon>
        <taxon>Sinorhizobium/Ensifer group</taxon>
        <taxon>Sinorhizobium</taxon>
    </lineage>
</organism>
<dbReference type="SUPFAM" id="SSF52374">
    <property type="entry name" value="Nucleotidylyl transferase"/>
    <property type="match status" value="1"/>
</dbReference>
<name>I3X9K1_SINF2</name>
<dbReference type="HAMAP" id="MF_00151">
    <property type="entry name" value="PPAT_bact"/>
    <property type="match status" value="1"/>
</dbReference>
<feature type="binding site" evidence="9">
    <location>
        <begin position="146"/>
        <end position="152"/>
    </location>
    <ligand>
        <name>ATP</name>
        <dbReference type="ChEBI" id="CHEBI:30616"/>
    </ligand>
</feature>
<keyword evidence="7 9" id="KW-0173">Coenzyme A biosynthesis</keyword>
<comment type="cofactor">
    <cofactor evidence="9">
        <name>Mg(2+)</name>
        <dbReference type="ChEBI" id="CHEBI:18420"/>
    </cofactor>
</comment>
<feature type="binding site" evidence="9">
    <location>
        <position position="59"/>
    </location>
    <ligand>
        <name>substrate</name>
    </ligand>
</feature>
<dbReference type="GO" id="GO:0015937">
    <property type="term" value="P:coenzyme A biosynthetic process"/>
    <property type="evidence" value="ECO:0007669"/>
    <property type="project" value="UniProtKB-UniRule"/>
</dbReference>
<evidence type="ECO:0000256" key="3">
    <source>
        <dbReference type="ARBA" id="ARBA00022695"/>
    </source>
</evidence>
<dbReference type="InterPro" id="IPR001980">
    <property type="entry name" value="PPAT"/>
</dbReference>
<comment type="catalytic activity">
    <reaction evidence="8 9">
        <text>(R)-4'-phosphopantetheine + ATP + H(+) = 3'-dephospho-CoA + diphosphate</text>
        <dbReference type="Rhea" id="RHEA:19801"/>
        <dbReference type="ChEBI" id="CHEBI:15378"/>
        <dbReference type="ChEBI" id="CHEBI:30616"/>
        <dbReference type="ChEBI" id="CHEBI:33019"/>
        <dbReference type="ChEBI" id="CHEBI:57328"/>
        <dbReference type="ChEBI" id="CHEBI:61723"/>
        <dbReference type="EC" id="2.7.7.3"/>
    </reaction>
</comment>
<evidence type="ECO:0000256" key="9">
    <source>
        <dbReference type="HAMAP-Rule" id="MF_00151"/>
    </source>
</evidence>
<sequence length="182" mass="19661">MRTSAVRDKRLHQTETGAMTTAFYPGSFDPMTNGHLDVLVQALNVASKVTVAIGIHPGKAPLFSFDERADLIRRSLSEFLPERAGDIAVVSFDNLVVDAARQHGAGLLVRGLRDGTDLDYEMQMAGMNRQMAPDIQTLFLPAGTASRPITATLVRQIAAMGGDVSAFVPRAVFQALQAKHRA</sequence>
<feature type="binding site" evidence="9">
    <location>
        <position position="35"/>
    </location>
    <ligand>
        <name>ATP</name>
        <dbReference type="ChEBI" id="CHEBI:30616"/>
    </ligand>
</feature>
<dbReference type="Gene3D" id="3.40.50.620">
    <property type="entry name" value="HUPs"/>
    <property type="match status" value="1"/>
</dbReference>
<evidence type="ECO:0000256" key="2">
    <source>
        <dbReference type="ARBA" id="ARBA00022679"/>
    </source>
</evidence>
<keyword evidence="6 9" id="KW-0460">Magnesium</keyword>
<dbReference type="EC" id="2.7.7.3" evidence="9"/>
<comment type="function">
    <text evidence="9">Reversibly transfers an adenylyl group from ATP to 4'-phosphopantetheine, yielding dephospho-CoA (dPCoA) and pyrophosphate.</text>
</comment>
<dbReference type="PANTHER" id="PTHR21342">
    <property type="entry name" value="PHOSPHOPANTETHEINE ADENYLYLTRANSFERASE"/>
    <property type="match status" value="1"/>
</dbReference>
<dbReference type="Pfam" id="PF01467">
    <property type="entry name" value="CTP_transf_like"/>
    <property type="match status" value="1"/>
</dbReference>
<keyword evidence="4 9" id="KW-0547">Nucleotide-binding</keyword>
<dbReference type="AlphaFoldDB" id="I3X9K1"/>
<comment type="similarity">
    <text evidence="9">Belongs to the bacterial CoaD family.</text>
</comment>
<dbReference type="GO" id="GO:0005524">
    <property type="term" value="F:ATP binding"/>
    <property type="evidence" value="ECO:0007669"/>
    <property type="project" value="UniProtKB-KW"/>
</dbReference>
<feature type="binding site" evidence="9">
    <location>
        <position position="121"/>
    </location>
    <ligand>
        <name>ATP</name>
        <dbReference type="ChEBI" id="CHEBI:30616"/>
    </ligand>
</feature>
<reference evidence="11 12" key="1">
    <citation type="journal article" date="2012" name="J. Bacteriol.">
        <title>Complete genome sequence of the broad-host-range strain Sinorhizobium fredii USDA257.</title>
        <authorList>
            <person name="Schuldes J."/>
            <person name="Rodriguez Orbegoso M."/>
            <person name="Schmeisser C."/>
            <person name="Krishnan H.B."/>
            <person name="Daniel R."/>
            <person name="Streit W.R."/>
        </authorList>
    </citation>
    <scope>NUCLEOTIDE SEQUENCE [LARGE SCALE GENOMIC DNA]</scope>
    <source>
        <strain evidence="11 12">USDA 257</strain>
    </source>
</reference>
<dbReference type="GO" id="GO:0004595">
    <property type="term" value="F:pantetheine-phosphate adenylyltransferase activity"/>
    <property type="evidence" value="ECO:0007669"/>
    <property type="project" value="UniProtKB-UniRule"/>
</dbReference>
<feature type="binding site" evidence="9">
    <location>
        <position position="27"/>
    </location>
    <ligand>
        <name>substrate</name>
    </ligand>
</feature>
<feature type="domain" description="Cytidyltransferase-like" evidence="10">
    <location>
        <begin position="23"/>
        <end position="156"/>
    </location>
</feature>
<proteinExistence type="inferred from homology"/>
<feature type="binding site" evidence="9">
    <location>
        <position position="110"/>
    </location>
    <ligand>
        <name>substrate</name>
    </ligand>
</feature>
<evidence type="ECO:0000313" key="12">
    <source>
        <dbReference type="Proteomes" id="UP000006180"/>
    </source>
</evidence>
<feature type="binding site" evidence="9">
    <location>
        <position position="96"/>
    </location>
    <ligand>
        <name>substrate</name>
    </ligand>
</feature>
<evidence type="ECO:0000256" key="7">
    <source>
        <dbReference type="ARBA" id="ARBA00022993"/>
    </source>
</evidence>
<keyword evidence="1 9" id="KW-0963">Cytoplasm</keyword>
<feature type="binding site" evidence="9">
    <location>
        <begin position="27"/>
        <end position="28"/>
    </location>
    <ligand>
        <name>ATP</name>
        <dbReference type="ChEBI" id="CHEBI:30616"/>
    </ligand>
</feature>
<evidence type="ECO:0000256" key="8">
    <source>
        <dbReference type="ARBA" id="ARBA00029346"/>
    </source>
</evidence>
<evidence type="ECO:0000256" key="6">
    <source>
        <dbReference type="ARBA" id="ARBA00022842"/>
    </source>
</evidence>
<protein>
    <recommendedName>
        <fullName evidence="9">Phosphopantetheine adenylyltransferase</fullName>
        <ecNumber evidence="9">2.7.7.3</ecNumber>
    </recommendedName>
    <alternativeName>
        <fullName evidence="9">Dephospho-CoA pyrophosphorylase</fullName>
    </alternativeName>
    <alternativeName>
        <fullName evidence="9">Pantetheine-phosphate adenylyltransferase</fullName>
        <shortName evidence="9">PPAT</shortName>
    </alternativeName>
</protein>
<keyword evidence="3 9" id="KW-0548">Nucleotidyltransferase</keyword>
<dbReference type="eggNOG" id="COG0669">
    <property type="taxonomic scope" value="Bacteria"/>
</dbReference>
<dbReference type="InterPro" id="IPR014729">
    <property type="entry name" value="Rossmann-like_a/b/a_fold"/>
</dbReference>
<dbReference type="PANTHER" id="PTHR21342:SF1">
    <property type="entry name" value="PHOSPHOPANTETHEINE ADENYLYLTRANSFERASE"/>
    <property type="match status" value="1"/>
</dbReference>
<dbReference type="NCBIfam" id="TIGR01510">
    <property type="entry name" value="coaD_prev_kdtB"/>
    <property type="match status" value="1"/>
</dbReference>
<dbReference type="UniPathway" id="UPA00241">
    <property type="reaction ID" value="UER00355"/>
</dbReference>
<dbReference type="Proteomes" id="UP000006180">
    <property type="component" value="Chromosome"/>
</dbReference>
<evidence type="ECO:0000256" key="5">
    <source>
        <dbReference type="ARBA" id="ARBA00022840"/>
    </source>
</evidence>
<feature type="binding site" evidence="9">
    <location>
        <begin position="111"/>
        <end position="113"/>
    </location>
    <ligand>
        <name>ATP</name>
        <dbReference type="ChEBI" id="CHEBI:30616"/>
    </ligand>
</feature>
<dbReference type="PATRIC" id="fig|1185652.3.peg.4165"/>
<evidence type="ECO:0000256" key="1">
    <source>
        <dbReference type="ARBA" id="ARBA00022490"/>
    </source>
</evidence>
<dbReference type="GO" id="GO:0005737">
    <property type="term" value="C:cytoplasm"/>
    <property type="evidence" value="ECO:0007669"/>
    <property type="project" value="UniProtKB-SubCell"/>
</dbReference>
<gene>
    <name evidence="9 11" type="primary">coaD</name>
    <name evidence="11" type="ORF">USDA257_c40130</name>
</gene>
<dbReference type="HOGENOM" id="CLU_100149_0_1_5"/>
<comment type="pathway">
    <text evidence="9">Cofactor biosynthesis; coenzyme A biosynthesis; CoA from (R)-pantothenate: step 4/5.</text>
</comment>
<dbReference type="NCBIfam" id="TIGR00125">
    <property type="entry name" value="cyt_tran_rel"/>
    <property type="match status" value="1"/>
</dbReference>
<keyword evidence="5 9" id="KW-0067">ATP-binding</keyword>
<comment type="subcellular location">
    <subcellularLocation>
        <location evidence="9">Cytoplasm</location>
    </subcellularLocation>
</comment>
<accession>I3X9K1</accession>
<feature type="site" description="Transition state stabilizer" evidence="9">
    <location>
        <position position="35"/>
    </location>
</feature>
<dbReference type="EMBL" id="CP003563">
    <property type="protein sequence ID" value="AFL52557.1"/>
    <property type="molecule type" value="Genomic_DNA"/>
</dbReference>
<dbReference type="CDD" id="cd02163">
    <property type="entry name" value="PPAT"/>
    <property type="match status" value="1"/>
</dbReference>
<dbReference type="STRING" id="1185652.USDA257_c40130"/>
<evidence type="ECO:0000313" key="11">
    <source>
        <dbReference type="EMBL" id="AFL52557.1"/>
    </source>
</evidence>
<comment type="subunit">
    <text evidence="9">Homohexamer.</text>
</comment>
<dbReference type="InterPro" id="IPR004821">
    <property type="entry name" value="Cyt_trans-like"/>
</dbReference>
<keyword evidence="2 9" id="KW-0808">Transferase</keyword>
<evidence type="ECO:0000256" key="4">
    <source>
        <dbReference type="ARBA" id="ARBA00022741"/>
    </source>
</evidence>